<evidence type="ECO:0000259" key="1">
    <source>
        <dbReference type="Pfam" id="PF20150"/>
    </source>
</evidence>
<evidence type="ECO:0000313" key="3">
    <source>
        <dbReference type="Proteomes" id="UP000766486"/>
    </source>
</evidence>
<proteinExistence type="predicted"/>
<accession>A0ABY6UTS2</accession>
<evidence type="ECO:0000313" key="2">
    <source>
        <dbReference type="EMBL" id="VUC33355.1"/>
    </source>
</evidence>
<dbReference type="Pfam" id="PF20150">
    <property type="entry name" value="2EXR"/>
    <property type="match status" value="1"/>
</dbReference>
<keyword evidence="3" id="KW-1185">Reference proteome</keyword>
<protein>
    <recommendedName>
        <fullName evidence="1">2EXR domain-containing protein</fullName>
    </recommendedName>
</protein>
<feature type="domain" description="2EXR" evidence="1">
    <location>
        <begin position="39"/>
        <end position="133"/>
    </location>
</feature>
<comment type="caution">
    <text evidence="2">The sequence shown here is derived from an EMBL/GenBank/DDBJ whole genome shotgun (WGS) entry which is preliminary data.</text>
</comment>
<dbReference type="Proteomes" id="UP000766486">
    <property type="component" value="Unassembled WGS sequence"/>
</dbReference>
<sequence length="370" mass="41646">MAEMNDNSLPVAEATINPLPKLEIHVPVQKDLGKKLESFHLFDMLPQELKDKIWTTAVQTPTVLAPKREILEDRLVDFDKQATLSFQGQDSHTISQVCKDARDAVMKHCVAIRGKRDAPITTKGPVIYANPDTTMFVIGDVHVEVQSFHEEDIAKMKYITIEGRNPGFSWVPDPYNLIPGPASGALAILATIAKDLKAVFVQNKLSISASEDPERFELDPDVHNIAPPVHFVDGVRPLNADLSAYLSRFVGYTGPEINDERRCTYKQHKDRELSKLLFVAEAAFANGAPPIHFLPLYSPYREYFADASKDRTGNQVACHHEQPARDNVTEYLDEQICRPPVASRTLLTWEQEETDEYEAAMLAAWPEQWL</sequence>
<reference evidence="2 3" key="1">
    <citation type="submission" date="2019-06" db="EMBL/GenBank/DDBJ databases">
        <authorList>
            <person name="Broberg M."/>
        </authorList>
    </citation>
    <scope>NUCLEOTIDE SEQUENCE [LARGE SCALE GENOMIC DNA]</scope>
</reference>
<dbReference type="EMBL" id="CABFNS010000862">
    <property type="protein sequence ID" value="VUC33355.1"/>
    <property type="molecule type" value="Genomic_DNA"/>
</dbReference>
<gene>
    <name evidence="2" type="ORF">CLO192961_LOCUS346740</name>
</gene>
<dbReference type="InterPro" id="IPR045518">
    <property type="entry name" value="2EXR"/>
</dbReference>
<name>A0ABY6UTS2_BIOOC</name>
<organism evidence="2 3">
    <name type="scientific">Bionectria ochroleuca</name>
    <name type="common">Gliocladium roseum</name>
    <dbReference type="NCBI Taxonomy" id="29856"/>
    <lineage>
        <taxon>Eukaryota</taxon>
        <taxon>Fungi</taxon>
        <taxon>Dikarya</taxon>
        <taxon>Ascomycota</taxon>
        <taxon>Pezizomycotina</taxon>
        <taxon>Sordariomycetes</taxon>
        <taxon>Hypocreomycetidae</taxon>
        <taxon>Hypocreales</taxon>
        <taxon>Bionectriaceae</taxon>
        <taxon>Clonostachys</taxon>
    </lineage>
</organism>